<comment type="caution">
    <text evidence="4">The sequence shown here is derived from an EMBL/GenBank/DDBJ whole genome shotgun (WGS) entry which is preliminary data.</text>
</comment>
<dbReference type="EMBL" id="VEPZ02001604">
    <property type="protein sequence ID" value="KAE8665907.1"/>
    <property type="molecule type" value="Genomic_DNA"/>
</dbReference>
<dbReference type="AlphaFoldDB" id="A0A6A2Y5S8"/>
<reference evidence="4" key="1">
    <citation type="submission" date="2019-09" db="EMBL/GenBank/DDBJ databases">
        <title>Draft genome information of white flower Hibiscus syriacus.</title>
        <authorList>
            <person name="Kim Y.-M."/>
        </authorList>
    </citation>
    <scope>NUCLEOTIDE SEQUENCE [LARGE SCALE GENOMIC DNA]</scope>
    <source>
        <strain evidence="4">YM2019G1</strain>
    </source>
</reference>
<proteinExistence type="predicted"/>
<dbReference type="GO" id="GO:0005783">
    <property type="term" value="C:endoplasmic reticulum"/>
    <property type="evidence" value="ECO:0007669"/>
    <property type="project" value="TreeGrafter"/>
</dbReference>
<evidence type="ECO:0000256" key="1">
    <source>
        <dbReference type="ARBA" id="ARBA00022786"/>
    </source>
</evidence>
<evidence type="ECO:0000259" key="3">
    <source>
        <dbReference type="PROSITE" id="PS50033"/>
    </source>
</evidence>
<keyword evidence="1" id="KW-0833">Ubl conjugation pathway</keyword>
<evidence type="ECO:0000313" key="5">
    <source>
        <dbReference type="Proteomes" id="UP000436088"/>
    </source>
</evidence>
<organism evidence="4 5">
    <name type="scientific">Hibiscus syriacus</name>
    <name type="common">Rose of Sharon</name>
    <dbReference type="NCBI Taxonomy" id="106335"/>
    <lineage>
        <taxon>Eukaryota</taxon>
        <taxon>Viridiplantae</taxon>
        <taxon>Streptophyta</taxon>
        <taxon>Embryophyta</taxon>
        <taxon>Tracheophyta</taxon>
        <taxon>Spermatophyta</taxon>
        <taxon>Magnoliopsida</taxon>
        <taxon>eudicotyledons</taxon>
        <taxon>Gunneridae</taxon>
        <taxon>Pentapetalae</taxon>
        <taxon>rosids</taxon>
        <taxon>malvids</taxon>
        <taxon>Malvales</taxon>
        <taxon>Malvaceae</taxon>
        <taxon>Malvoideae</taxon>
        <taxon>Hibiscus</taxon>
    </lineage>
</organism>
<feature type="compositionally biased region" description="Polar residues" evidence="2">
    <location>
        <begin position="7"/>
        <end position="18"/>
    </location>
</feature>
<evidence type="ECO:0000313" key="4">
    <source>
        <dbReference type="EMBL" id="KAE8665907.1"/>
    </source>
</evidence>
<dbReference type="Gene3D" id="3.10.20.90">
    <property type="entry name" value="Phosphatidylinositol 3-kinase Catalytic Subunit, Chain A, domain 1"/>
    <property type="match status" value="1"/>
</dbReference>
<dbReference type="PANTHER" id="PTHR23322:SF71">
    <property type="entry name" value="UBIQUITIN-ASSOCIATED (UBA) PROTEIN-RELATED"/>
    <property type="match status" value="1"/>
</dbReference>
<protein>
    <recommendedName>
        <fullName evidence="3">UBX domain-containing protein</fullName>
    </recommendedName>
</protein>
<sequence>MHPGKQLSKSRQNSSTQGKDTRILIRFPSGVRREQSFSSTDKILSIYRYVDSLGLPEIGNYQLISSFPKRAYSVDQMGMTLKDAGIYPTAFLFVELL</sequence>
<dbReference type="PROSITE" id="PS50033">
    <property type="entry name" value="UBX"/>
    <property type="match status" value="1"/>
</dbReference>
<dbReference type="InterPro" id="IPR050730">
    <property type="entry name" value="UBX_domain-protein"/>
</dbReference>
<dbReference type="SMART" id="SM00166">
    <property type="entry name" value="UBX"/>
    <property type="match status" value="1"/>
</dbReference>
<feature type="region of interest" description="Disordered" evidence="2">
    <location>
        <begin position="1"/>
        <end position="21"/>
    </location>
</feature>
<dbReference type="InterPro" id="IPR001012">
    <property type="entry name" value="UBX_dom"/>
</dbReference>
<dbReference type="Pfam" id="PF00789">
    <property type="entry name" value="UBX"/>
    <property type="match status" value="1"/>
</dbReference>
<name>A0A6A2Y5S8_HIBSY</name>
<dbReference type="GO" id="GO:0043130">
    <property type="term" value="F:ubiquitin binding"/>
    <property type="evidence" value="ECO:0007669"/>
    <property type="project" value="TreeGrafter"/>
</dbReference>
<accession>A0A6A2Y5S8</accession>
<gene>
    <name evidence="4" type="ORF">F3Y22_tig00112523pilonHSYRG00109</name>
</gene>
<dbReference type="GO" id="GO:0036503">
    <property type="term" value="P:ERAD pathway"/>
    <property type="evidence" value="ECO:0007669"/>
    <property type="project" value="TreeGrafter"/>
</dbReference>
<keyword evidence="5" id="KW-1185">Reference proteome</keyword>
<dbReference type="CDD" id="cd01767">
    <property type="entry name" value="UBX"/>
    <property type="match status" value="1"/>
</dbReference>
<dbReference type="InterPro" id="IPR029071">
    <property type="entry name" value="Ubiquitin-like_domsf"/>
</dbReference>
<feature type="domain" description="UBX" evidence="3">
    <location>
        <begin position="16"/>
        <end position="94"/>
    </location>
</feature>
<evidence type="ECO:0000256" key="2">
    <source>
        <dbReference type="SAM" id="MobiDB-lite"/>
    </source>
</evidence>
<dbReference type="PANTHER" id="PTHR23322">
    <property type="entry name" value="FAS-ASSOCIATED PROTEIN"/>
    <property type="match status" value="1"/>
</dbReference>
<dbReference type="SUPFAM" id="SSF54236">
    <property type="entry name" value="Ubiquitin-like"/>
    <property type="match status" value="1"/>
</dbReference>
<dbReference type="Proteomes" id="UP000436088">
    <property type="component" value="Unassembled WGS sequence"/>
</dbReference>